<dbReference type="Gene3D" id="3.40.630.10">
    <property type="entry name" value="Zn peptidases"/>
    <property type="match status" value="1"/>
</dbReference>
<feature type="domain" description="Peptidase M14" evidence="4">
    <location>
        <begin position="172"/>
        <end position="419"/>
    </location>
</feature>
<sequence>MRLTFTLLLLFISSISLWAQTPKKKFQGQAPIEAVDTSPRPIQQQFRNTFAFEDADVYISNEFEGARLNGVLMKEDTLIAWITPENTPINPSPWYAFKIWSETSKTVLMKMTYQDAKHRYYPKLSRDGEHWQSLDSARYQEFEKGDEDFGVGSLPKSVVMELSVSPDTLWVAGQELQTSRHIFAWIDSLSQQSFISHQDIGESRLGRPMRSMKISEAKKEDKLIFVFGRQHPPEVTGWLAMRSFVETLAGNSKLARQFRKEYTIYVVPLMNPDGVDLGHWRHNAGGVDLNRDWSQFHHPETRAVRDFLRDKTSAGAELYFGIDFHSTWDDIYYTLDSISVTHTPGLMAEWLSSIEENIPDYEINAKGSVNSVGVSKNFLHREFGAESLVYEVGDNTPRPFVQQKGQVAAEQLMQLLIER</sequence>
<dbReference type="AlphaFoldDB" id="A0AA49GSH3"/>
<dbReference type="CDD" id="cd06237">
    <property type="entry name" value="M14_Nna1-like"/>
    <property type="match status" value="1"/>
</dbReference>
<dbReference type="GO" id="GO:0006508">
    <property type="term" value="P:proteolysis"/>
    <property type="evidence" value="ECO:0007669"/>
    <property type="project" value="InterPro"/>
</dbReference>
<reference evidence="5" key="1">
    <citation type="journal article" date="2023" name="Comput. Struct. Biotechnol. J.">
        <title>Discovery of a novel marine Bacteroidetes with a rich repertoire of carbohydrate-active enzymes.</title>
        <authorList>
            <person name="Chen B."/>
            <person name="Liu G."/>
            <person name="Chen Q."/>
            <person name="Wang H."/>
            <person name="Liu L."/>
            <person name="Tang K."/>
        </authorList>
    </citation>
    <scope>NUCLEOTIDE SEQUENCE</scope>
    <source>
        <strain evidence="5">TK19036</strain>
    </source>
</reference>
<dbReference type="EMBL" id="CP120682">
    <property type="protein sequence ID" value="WKN39169.1"/>
    <property type="molecule type" value="Genomic_DNA"/>
</dbReference>
<dbReference type="InterPro" id="IPR000834">
    <property type="entry name" value="Peptidase_M14"/>
</dbReference>
<dbReference type="GO" id="GO:0008270">
    <property type="term" value="F:zinc ion binding"/>
    <property type="evidence" value="ECO:0007669"/>
    <property type="project" value="InterPro"/>
</dbReference>
<organism evidence="5">
    <name type="scientific">Roseihalotalea indica</name>
    <dbReference type="NCBI Taxonomy" id="2867963"/>
    <lineage>
        <taxon>Bacteria</taxon>
        <taxon>Pseudomonadati</taxon>
        <taxon>Bacteroidota</taxon>
        <taxon>Cytophagia</taxon>
        <taxon>Cytophagales</taxon>
        <taxon>Catalimonadaceae</taxon>
        <taxon>Roseihalotalea</taxon>
    </lineage>
</organism>
<accession>A0AA49GSH3</accession>
<dbReference type="PANTHER" id="PTHR12756:SF11">
    <property type="entry name" value="CYTOSOLIC CARBOXYPEPTIDASE 1"/>
    <property type="match status" value="1"/>
</dbReference>
<dbReference type="InterPro" id="IPR050821">
    <property type="entry name" value="Cytosolic_carboxypeptidase"/>
</dbReference>
<dbReference type="PANTHER" id="PTHR12756">
    <property type="entry name" value="CYTOSOLIC CARBOXYPEPTIDASE"/>
    <property type="match status" value="1"/>
</dbReference>
<dbReference type="Pfam" id="PF00246">
    <property type="entry name" value="Peptidase_M14"/>
    <property type="match status" value="1"/>
</dbReference>
<reference evidence="5" key="2">
    <citation type="journal article" date="2024" name="Antonie Van Leeuwenhoek">
        <title>Roseihalotalea indica gen. nov., sp. nov., a halophilic Bacteroidetes from mesopelagic Southwest Indian Ocean with higher carbohydrate metabolic potential.</title>
        <authorList>
            <person name="Chen B."/>
            <person name="Zhang M."/>
            <person name="Lin D."/>
            <person name="Ye J."/>
            <person name="Tang K."/>
        </authorList>
    </citation>
    <scope>NUCLEOTIDE SEQUENCE</scope>
    <source>
        <strain evidence="5">TK19036</strain>
    </source>
</reference>
<evidence type="ECO:0000256" key="3">
    <source>
        <dbReference type="SAM" id="SignalP"/>
    </source>
</evidence>
<evidence type="ECO:0000256" key="2">
    <source>
        <dbReference type="PROSITE-ProRule" id="PRU01379"/>
    </source>
</evidence>
<dbReference type="GO" id="GO:0004181">
    <property type="term" value="F:metallocarboxypeptidase activity"/>
    <property type="evidence" value="ECO:0007669"/>
    <property type="project" value="InterPro"/>
</dbReference>
<dbReference type="SMART" id="SM00631">
    <property type="entry name" value="Zn_pept"/>
    <property type="match status" value="1"/>
</dbReference>
<feature type="signal peptide" evidence="3">
    <location>
        <begin position="1"/>
        <end position="19"/>
    </location>
</feature>
<proteinExistence type="inferred from homology"/>
<name>A0AA49GSH3_9BACT</name>
<comment type="cofactor">
    <cofactor evidence="1">
        <name>Zn(2+)</name>
        <dbReference type="ChEBI" id="CHEBI:29105"/>
    </cofactor>
</comment>
<evidence type="ECO:0000259" key="4">
    <source>
        <dbReference type="PROSITE" id="PS52035"/>
    </source>
</evidence>
<protein>
    <submittedName>
        <fullName evidence="5">M14 family metallopeptidase</fullName>
    </submittedName>
</protein>
<feature type="chain" id="PRO_5041313984" evidence="3">
    <location>
        <begin position="20"/>
        <end position="419"/>
    </location>
</feature>
<feature type="active site" description="Proton donor/acceptor" evidence="2">
    <location>
        <position position="391"/>
    </location>
</feature>
<comment type="similarity">
    <text evidence="2">Belongs to the peptidase M14 family.</text>
</comment>
<gene>
    <name evidence="5" type="ORF">K4G66_10715</name>
</gene>
<dbReference type="PROSITE" id="PS52035">
    <property type="entry name" value="PEPTIDASE_M14"/>
    <property type="match status" value="1"/>
</dbReference>
<keyword evidence="3" id="KW-0732">Signal</keyword>
<evidence type="ECO:0000313" key="5">
    <source>
        <dbReference type="EMBL" id="WKN39169.1"/>
    </source>
</evidence>
<dbReference type="SUPFAM" id="SSF53187">
    <property type="entry name" value="Zn-dependent exopeptidases"/>
    <property type="match status" value="1"/>
</dbReference>
<evidence type="ECO:0000256" key="1">
    <source>
        <dbReference type="ARBA" id="ARBA00001947"/>
    </source>
</evidence>